<name>A0A9D1SJA7_9FIRM</name>
<dbReference type="GO" id="GO:0051782">
    <property type="term" value="P:negative regulation of cell division"/>
    <property type="evidence" value="ECO:0007669"/>
    <property type="project" value="TreeGrafter"/>
</dbReference>
<dbReference type="AlphaFoldDB" id="A0A9D1SJA7"/>
<dbReference type="PANTHER" id="PTHR43384">
    <property type="entry name" value="SEPTUM SITE-DETERMINING PROTEIN MIND HOMOLOG, CHLOROPLASTIC-RELATED"/>
    <property type="match status" value="1"/>
</dbReference>
<dbReference type="GO" id="GO:0005829">
    <property type="term" value="C:cytosol"/>
    <property type="evidence" value="ECO:0007669"/>
    <property type="project" value="TreeGrafter"/>
</dbReference>
<dbReference type="Pfam" id="PF01656">
    <property type="entry name" value="CbiA"/>
    <property type="match status" value="1"/>
</dbReference>
<gene>
    <name evidence="4" type="ORF">IAB69_05160</name>
</gene>
<reference evidence="4" key="1">
    <citation type="submission" date="2020-10" db="EMBL/GenBank/DDBJ databases">
        <authorList>
            <person name="Gilroy R."/>
        </authorList>
    </citation>
    <scope>NUCLEOTIDE SEQUENCE</scope>
    <source>
        <strain evidence="4">CHK195-12923</strain>
    </source>
</reference>
<evidence type="ECO:0000313" key="4">
    <source>
        <dbReference type="EMBL" id="HIU62015.1"/>
    </source>
</evidence>
<keyword evidence="2" id="KW-0067">ATP-binding</keyword>
<comment type="caution">
    <text evidence="4">The sequence shown here is derived from an EMBL/GenBank/DDBJ whole genome shotgun (WGS) entry which is preliminary data.</text>
</comment>
<dbReference type="SUPFAM" id="SSF52540">
    <property type="entry name" value="P-loop containing nucleoside triphosphate hydrolases"/>
    <property type="match status" value="1"/>
</dbReference>
<reference evidence="4" key="2">
    <citation type="journal article" date="2021" name="PeerJ">
        <title>Extensive microbial diversity within the chicken gut microbiome revealed by metagenomics and culture.</title>
        <authorList>
            <person name="Gilroy R."/>
            <person name="Ravi A."/>
            <person name="Getino M."/>
            <person name="Pursley I."/>
            <person name="Horton D.L."/>
            <person name="Alikhan N.F."/>
            <person name="Baker D."/>
            <person name="Gharbi K."/>
            <person name="Hall N."/>
            <person name="Watson M."/>
            <person name="Adriaenssens E.M."/>
            <person name="Foster-Nyarko E."/>
            <person name="Jarju S."/>
            <person name="Secka A."/>
            <person name="Antonio M."/>
            <person name="Oren A."/>
            <person name="Chaudhuri R.R."/>
            <person name="La Ragione R."/>
            <person name="Hildebrand F."/>
            <person name="Pallen M.J."/>
        </authorList>
    </citation>
    <scope>NUCLEOTIDE SEQUENCE</scope>
    <source>
        <strain evidence="4">CHK195-12923</strain>
    </source>
</reference>
<dbReference type="InterPro" id="IPR050625">
    <property type="entry name" value="ParA/MinD_ATPase"/>
</dbReference>
<dbReference type="PANTHER" id="PTHR43384:SF6">
    <property type="entry name" value="SEPTUM SITE-DETERMINING PROTEIN MIND HOMOLOG, CHLOROPLASTIC"/>
    <property type="match status" value="1"/>
</dbReference>
<dbReference type="GO" id="GO:0005524">
    <property type="term" value="F:ATP binding"/>
    <property type="evidence" value="ECO:0007669"/>
    <property type="project" value="UniProtKB-KW"/>
</dbReference>
<feature type="domain" description="CobQ/CobB/MinD/ParA nucleotide binding" evidence="3">
    <location>
        <begin position="8"/>
        <end position="194"/>
    </location>
</feature>
<evidence type="ECO:0000313" key="5">
    <source>
        <dbReference type="Proteomes" id="UP000824110"/>
    </source>
</evidence>
<dbReference type="InterPro" id="IPR027417">
    <property type="entry name" value="P-loop_NTPase"/>
</dbReference>
<sequence length="243" mass="25982">MAEKIYLEGAKGGVGCTTVACGLGMTLSAAGERTLILDGDSRCGSALSVSGCTGMQVFTVADYQRGACRAKQAIVQHPKYKNLYIMPTLGCADVAAPEDAIREVDGLFDYILCDGTALKACKRAIIVTEPYLPAIKAADGAACRLKDGGARLWGIIVNKVNGGLIADGRENSPEDIAAALNVPLVAALPEDLELTLGQWRPYSLKYYRTAVARIRGRQAKIPEFERGYSGAGGFFRKKMREKI</sequence>
<dbReference type="Proteomes" id="UP000824110">
    <property type="component" value="Unassembled WGS sequence"/>
</dbReference>
<evidence type="ECO:0000259" key="3">
    <source>
        <dbReference type="Pfam" id="PF01656"/>
    </source>
</evidence>
<evidence type="ECO:0000256" key="2">
    <source>
        <dbReference type="ARBA" id="ARBA00022840"/>
    </source>
</evidence>
<dbReference type="GO" id="GO:0016887">
    <property type="term" value="F:ATP hydrolysis activity"/>
    <property type="evidence" value="ECO:0007669"/>
    <property type="project" value="TreeGrafter"/>
</dbReference>
<dbReference type="EMBL" id="DVNE01000051">
    <property type="protein sequence ID" value="HIU62015.1"/>
    <property type="molecule type" value="Genomic_DNA"/>
</dbReference>
<dbReference type="GO" id="GO:0009898">
    <property type="term" value="C:cytoplasmic side of plasma membrane"/>
    <property type="evidence" value="ECO:0007669"/>
    <property type="project" value="TreeGrafter"/>
</dbReference>
<dbReference type="Gene3D" id="3.40.50.300">
    <property type="entry name" value="P-loop containing nucleotide triphosphate hydrolases"/>
    <property type="match status" value="1"/>
</dbReference>
<keyword evidence="1" id="KW-0547">Nucleotide-binding</keyword>
<accession>A0A9D1SJA7</accession>
<protein>
    <submittedName>
        <fullName evidence="4">AAA family ATPase</fullName>
    </submittedName>
</protein>
<evidence type="ECO:0000256" key="1">
    <source>
        <dbReference type="ARBA" id="ARBA00022741"/>
    </source>
</evidence>
<dbReference type="InterPro" id="IPR002586">
    <property type="entry name" value="CobQ/CobB/MinD/ParA_Nub-bd_dom"/>
</dbReference>
<organism evidence="4 5">
    <name type="scientific">Candidatus Coproplasma excrementigallinarum</name>
    <dbReference type="NCBI Taxonomy" id="2840747"/>
    <lineage>
        <taxon>Bacteria</taxon>
        <taxon>Bacillati</taxon>
        <taxon>Bacillota</taxon>
        <taxon>Clostridia</taxon>
        <taxon>Eubacteriales</taxon>
        <taxon>Candidatus Coproplasma</taxon>
    </lineage>
</organism>
<proteinExistence type="predicted"/>